<dbReference type="Gene3D" id="2.60.120.260">
    <property type="entry name" value="Galactose-binding domain-like"/>
    <property type="match status" value="1"/>
</dbReference>
<dbReference type="SUPFAM" id="SSF49785">
    <property type="entry name" value="Galactose-binding domain-like"/>
    <property type="match status" value="1"/>
</dbReference>
<accession>A0A1G6GAE9</accession>
<keyword evidence="1 2" id="KW-0378">Hydrolase</keyword>
<dbReference type="Gene3D" id="1.50.10.10">
    <property type="match status" value="1"/>
</dbReference>
<dbReference type="InterPro" id="IPR012341">
    <property type="entry name" value="6hp_glycosidase-like_sf"/>
</dbReference>
<evidence type="ECO:0000256" key="1">
    <source>
        <dbReference type="ARBA" id="ARBA00022801"/>
    </source>
</evidence>
<dbReference type="AlphaFoldDB" id="A0A1G6GAE9"/>
<evidence type="ECO:0000313" key="2">
    <source>
        <dbReference type="EMBL" id="SDB78972.1"/>
    </source>
</evidence>
<evidence type="ECO:0000313" key="3">
    <source>
        <dbReference type="Proteomes" id="UP000183670"/>
    </source>
</evidence>
<gene>
    <name evidence="2" type="ORF">SAMN05192581_105628</name>
</gene>
<dbReference type="InterPro" id="IPR008928">
    <property type="entry name" value="6-hairpin_glycosidase_sf"/>
</dbReference>
<dbReference type="EMBL" id="FMYE01000056">
    <property type="protein sequence ID" value="SDB78972.1"/>
    <property type="molecule type" value="Genomic_DNA"/>
</dbReference>
<dbReference type="InterPro" id="IPR052043">
    <property type="entry name" value="PolySaccharide_Degr_Enz"/>
</dbReference>
<proteinExistence type="predicted"/>
<organism evidence="2 3">
    <name type="scientific">Bacteroides ovatus</name>
    <dbReference type="NCBI Taxonomy" id="28116"/>
    <lineage>
        <taxon>Bacteria</taxon>
        <taxon>Pseudomonadati</taxon>
        <taxon>Bacteroidota</taxon>
        <taxon>Bacteroidia</taxon>
        <taxon>Bacteroidales</taxon>
        <taxon>Bacteroidaceae</taxon>
        <taxon>Bacteroides</taxon>
    </lineage>
</organism>
<dbReference type="InterPro" id="IPR008979">
    <property type="entry name" value="Galactose-bd-like_sf"/>
</dbReference>
<dbReference type="GO" id="GO:0005975">
    <property type="term" value="P:carbohydrate metabolic process"/>
    <property type="evidence" value="ECO:0007669"/>
    <property type="project" value="InterPro"/>
</dbReference>
<dbReference type="PANTHER" id="PTHR33886">
    <property type="entry name" value="UNSATURATED RHAMNOGALACTURONAN HYDROLASE (EUROFUNG)"/>
    <property type="match status" value="1"/>
</dbReference>
<name>A0A1G6GAE9_BACOV</name>
<dbReference type="GO" id="GO:0016787">
    <property type="term" value="F:hydrolase activity"/>
    <property type="evidence" value="ECO:0007669"/>
    <property type="project" value="UniProtKB-KW"/>
</dbReference>
<dbReference type="Proteomes" id="UP000183670">
    <property type="component" value="Unassembled WGS sequence"/>
</dbReference>
<sequence>MMKNNSRVYYIGKALFYLFLILILGNLFYNCSSEDEGPVPLTTESSGNGEKERYTYVYQLKADNYNMPIEGSISPEYDDSPEGKDIGNLVDGDWTSSFYTPNKSVSIIWKGKEPVTVRYYSIMAAGNKEGNAPGAWSLYGSNDNVKWTELDNRVRQTFGKAEKKLLALNNNEAYQYYKLTIHYNQGGKGVEILEWMLQTKRTINIPLLIDFPIGSTPKEIGKRLGHLFAKGKHNGKTLGYAETFTWNGALKYAEVTKDNELMSSLKAGFESFFTIDKNFLPVMNHVDRNMFGSLPLTLYLITQDERYREMGMPYADTQWEVPENAKAQEKEWDAKGYSWQTRLWIDDMYMITIIQMHAYRATGDMKYVERAAKEMAMYLDELQRSNGLFYHAPDVPYFWGRGNGWMAAGMAEVLRFLPESSPYYSRIIQGFQTMMASLKIYQTEEGMWRQLIDKPDCWIETSGSAMFAYAFIMGVKYGWLPVKEYGEAARRAWLAMITYINSDGKVREVCVGTNKKNDMQYYYDRARNTGDYHGQAPYLWCTVALLEE</sequence>
<reference evidence="2 3" key="1">
    <citation type="submission" date="2016-10" db="EMBL/GenBank/DDBJ databases">
        <authorList>
            <person name="de Groot N.N."/>
        </authorList>
    </citation>
    <scope>NUCLEOTIDE SEQUENCE [LARGE SCALE GENOMIC DNA]</scope>
    <source>
        <strain evidence="2 3">NLAE-zl-C500</strain>
    </source>
</reference>
<dbReference type="PANTHER" id="PTHR33886:SF8">
    <property type="entry name" value="UNSATURATED RHAMNOGALACTURONAN HYDROLASE (EUROFUNG)"/>
    <property type="match status" value="1"/>
</dbReference>
<dbReference type="InterPro" id="IPR010905">
    <property type="entry name" value="Glyco_hydro_88"/>
</dbReference>
<dbReference type="SUPFAM" id="SSF48208">
    <property type="entry name" value="Six-hairpin glycosidases"/>
    <property type="match status" value="1"/>
</dbReference>
<protein>
    <submittedName>
        <fullName evidence="2">Rhamnogalacturonyl hydrolase YesR</fullName>
    </submittedName>
</protein>
<dbReference type="Pfam" id="PF07470">
    <property type="entry name" value="Glyco_hydro_88"/>
    <property type="match status" value="1"/>
</dbReference>